<organism evidence="3">
    <name type="scientific">hydrothermal vent metagenome</name>
    <dbReference type="NCBI Taxonomy" id="652676"/>
    <lineage>
        <taxon>unclassified sequences</taxon>
        <taxon>metagenomes</taxon>
        <taxon>ecological metagenomes</taxon>
    </lineage>
</organism>
<name>A0A3B0VMQ7_9ZZZZ</name>
<dbReference type="EMBL" id="UOEV01000071">
    <property type="protein sequence ID" value="VAW32914.1"/>
    <property type="molecule type" value="Genomic_DNA"/>
</dbReference>
<evidence type="ECO:0000256" key="1">
    <source>
        <dbReference type="SAM" id="MobiDB-lite"/>
    </source>
</evidence>
<gene>
    <name evidence="3" type="ORF">MNBD_CPR01-180</name>
</gene>
<feature type="compositionally biased region" description="Basic and acidic residues" evidence="1">
    <location>
        <begin position="1"/>
        <end position="11"/>
    </location>
</feature>
<sequence>MEKENHSDSESKTPPVSTVTQQSWGAVLAIFIILIMIVLGAIYAWNKRVASMKTITANQPASIITASTTNSISVQK</sequence>
<feature type="transmembrane region" description="Helical" evidence="2">
    <location>
        <begin position="24"/>
        <end position="45"/>
    </location>
</feature>
<reference evidence="3" key="1">
    <citation type="submission" date="2018-06" db="EMBL/GenBank/DDBJ databases">
        <authorList>
            <person name="Zhirakovskaya E."/>
        </authorList>
    </citation>
    <scope>NUCLEOTIDE SEQUENCE</scope>
</reference>
<feature type="region of interest" description="Disordered" evidence="1">
    <location>
        <begin position="1"/>
        <end position="20"/>
    </location>
</feature>
<keyword evidence="2" id="KW-0472">Membrane</keyword>
<keyword evidence="2" id="KW-0812">Transmembrane</keyword>
<proteinExistence type="predicted"/>
<evidence type="ECO:0000256" key="2">
    <source>
        <dbReference type="SAM" id="Phobius"/>
    </source>
</evidence>
<dbReference type="AlphaFoldDB" id="A0A3B0VMQ7"/>
<evidence type="ECO:0000313" key="3">
    <source>
        <dbReference type="EMBL" id="VAW32914.1"/>
    </source>
</evidence>
<accession>A0A3B0VMQ7</accession>
<keyword evidence="2" id="KW-1133">Transmembrane helix</keyword>
<protein>
    <submittedName>
        <fullName evidence="3">Uncharacterized protein</fullName>
    </submittedName>
</protein>